<dbReference type="Proteomes" id="UP000177801">
    <property type="component" value="Unassembled WGS sequence"/>
</dbReference>
<evidence type="ECO:0000313" key="3">
    <source>
        <dbReference type="EMBL" id="OGY62183.1"/>
    </source>
</evidence>
<dbReference type="Pfam" id="PF01551">
    <property type="entry name" value="Peptidase_M23"/>
    <property type="match status" value="1"/>
</dbReference>
<accession>A0A1G1ZC16</accession>
<dbReference type="InterPro" id="IPR036779">
    <property type="entry name" value="LysM_dom_sf"/>
</dbReference>
<evidence type="ECO:0000313" key="4">
    <source>
        <dbReference type="Proteomes" id="UP000177801"/>
    </source>
</evidence>
<name>A0A1G1ZC16_9BACT</name>
<dbReference type="SUPFAM" id="SSF51261">
    <property type="entry name" value="Duplicated hybrid motif"/>
    <property type="match status" value="1"/>
</dbReference>
<dbReference type="PANTHER" id="PTHR21666:SF290">
    <property type="entry name" value="PEPTIDASE M23 DOMAIN PROTEIN"/>
    <property type="match status" value="1"/>
</dbReference>
<dbReference type="Pfam" id="PF01476">
    <property type="entry name" value="LysM"/>
    <property type="match status" value="2"/>
</dbReference>
<feature type="domain" description="LysM" evidence="2">
    <location>
        <begin position="107"/>
        <end position="151"/>
    </location>
</feature>
<dbReference type="InterPro" id="IPR050570">
    <property type="entry name" value="Cell_wall_metabolism_enzyme"/>
</dbReference>
<dbReference type="GO" id="GO:0004222">
    <property type="term" value="F:metalloendopeptidase activity"/>
    <property type="evidence" value="ECO:0007669"/>
    <property type="project" value="TreeGrafter"/>
</dbReference>
<sequence>MSHLKAVPLVPLLLILGLVLVDLVFVNIKRVKPAEEPDYSLYEQTLLDDNAQKLEGSAFVNNASPLGELQVSGSLEDFAGFVLVEKGSLLNDAKTTSNIEELRNGLLSYGVEEGDNLSSIAAQFGISVNTVIWANDISDSSLIQPGEELVILPVSGILHVVAEGETLPSIADAYDVELSEIATFNENKIAVGDTVVVPHAKPASEKVAAYSGSSLPDLSGYFVAPVANGWNWGELHDANAVDVAAACGTPIVAAADGLVVSVGSPSNWNSGYGGFIRLEHANGTETFYAHNKANLVSVGDRVSQGEQIADLGNTGRVYGVTGCHVHFGVAGAQNPLAR</sequence>
<dbReference type="AlphaFoldDB" id="A0A1G1ZC16"/>
<dbReference type="CDD" id="cd00118">
    <property type="entry name" value="LysM"/>
    <property type="match status" value="2"/>
</dbReference>
<keyword evidence="1" id="KW-1133">Transmembrane helix</keyword>
<gene>
    <name evidence="3" type="ORF">A3G58_02175</name>
</gene>
<keyword evidence="1" id="KW-0812">Transmembrane</keyword>
<dbReference type="InterPro" id="IPR018392">
    <property type="entry name" value="LysM"/>
</dbReference>
<comment type="caution">
    <text evidence="3">The sequence shown here is derived from an EMBL/GenBank/DDBJ whole genome shotgun (WGS) entry which is preliminary data.</text>
</comment>
<feature type="transmembrane region" description="Helical" evidence="1">
    <location>
        <begin position="6"/>
        <end position="26"/>
    </location>
</feature>
<proteinExistence type="predicted"/>
<dbReference type="EMBL" id="MHJD01000024">
    <property type="protein sequence ID" value="OGY62183.1"/>
    <property type="molecule type" value="Genomic_DNA"/>
</dbReference>
<protein>
    <recommendedName>
        <fullName evidence="2">LysM domain-containing protein</fullName>
    </recommendedName>
</protein>
<dbReference type="PANTHER" id="PTHR21666">
    <property type="entry name" value="PEPTIDASE-RELATED"/>
    <property type="match status" value="1"/>
</dbReference>
<dbReference type="PROSITE" id="PS51782">
    <property type="entry name" value="LYSM"/>
    <property type="match status" value="1"/>
</dbReference>
<evidence type="ECO:0000256" key="1">
    <source>
        <dbReference type="SAM" id="Phobius"/>
    </source>
</evidence>
<dbReference type="InterPro" id="IPR016047">
    <property type="entry name" value="M23ase_b-sheet_dom"/>
</dbReference>
<dbReference type="Gene3D" id="3.10.350.10">
    <property type="entry name" value="LysM domain"/>
    <property type="match status" value="2"/>
</dbReference>
<reference evidence="3 4" key="1">
    <citation type="journal article" date="2016" name="Nat. Commun.">
        <title>Thousands of microbial genomes shed light on interconnected biogeochemical processes in an aquifer system.</title>
        <authorList>
            <person name="Anantharaman K."/>
            <person name="Brown C.T."/>
            <person name="Hug L.A."/>
            <person name="Sharon I."/>
            <person name="Castelle C.J."/>
            <person name="Probst A.J."/>
            <person name="Thomas B.C."/>
            <person name="Singh A."/>
            <person name="Wilkins M.J."/>
            <person name="Karaoz U."/>
            <person name="Brodie E.L."/>
            <person name="Williams K.H."/>
            <person name="Hubbard S.S."/>
            <person name="Banfield J.F."/>
        </authorList>
    </citation>
    <scope>NUCLEOTIDE SEQUENCE [LARGE SCALE GENOMIC DNA]</scope>
</reference>
<dbReference type="CDD" id="cd12797">
    <property type="entry name" value="M23_peptidase"/>
    <property type="match status" value="1"/>
</dbReference>
<dbReference type="Gene3D" id="2.70.70.10">
    <property type="entry name" value="Glucose Permease (Domain IIA)"/>
    <property type="match status" value="1"/>
</dbReference>
<keyword evidence="1" id="KW-0472">Membrane</keyword>
<organism evidence="3 4">
    <name type="scientific">Candidatus Colwellbacteria bacterium RIFCSPLOWO2_12_FULL_46_17</name>
    <dbReference type="NCBI Taxonomy" id="1797695"/>
    <lineage>
        <taxon>Bacteria</taxon>
        <taxon>Candidatus Colwelliibacteriota</taxon>
    </lineage>
</organism>
<dbReference type="InterPro" id="IPR011055">
    <property type="entry name" value="Dup_hybrid_motif"/>
</dbReference>
<evidence type="ECO:0000259" key="2">
    <source>
        <dbReference type="PROSITE" id="PS51782"/>
    </source>
</evidence>
<dbReference type="SMART" id="SM00257">
    <property type="entry name" value="LysM"/>
    <property type="match status" value="2"/>
</dbReference>